<dbReference type="PaxDb" id="589924-Ferp_2492"/>
<accession>D3S2A8</accession>
<feature type="transmembrane region" description="Helical" evidence="1">
    <location>
        <begin position="136"/>
        <end position="156"/>
    </location>
</feature>
<keyword evidence="1" id="KW-1133">Transmembrane helix</keyword>
<dbReference type="OrthoDB" id="102247at2157"/>
<protein>
    <recommendedName>
        <fullName evidence="2">DUF1648 domain-containing protein</fullName>
    </recommendedName>
</protein>
<evidence type="ECO:0000259" key="2">
    <source>
        <dbReference type="Pfam" id="PF07853"/>
    </source>
</evidence>
<dbReference type="GeneID" id="8780034"/>
<feature type="transmembrane region" description="Helical" evidence="1">
    <location>
        <begin position="46"/>
        <end position="66"/>
    </location>
</feature>
<reference evidence="3 4" key="2">
    <citation type="journal article" date="2011" name="Stand. Genomic Sci.">
        <title>Complete genome sequence of Ferroglobus placidus AEDII12DO.</title>
        <authorList>
            <person name="Anderson I."/>
            <person name="Risso C."/>
            <person name="Holmes D."/>
            <person name="Lucas S."/>
            <person name="Copeland A."/>
            <person name="Lapidus A."/>
            <person name="Cheng J.F."/>
            <person name="Bruce D."/>
            <person name="Goodwin L."/>
            <person name="Pitluck S."/>
            <person name="Saunders E."/>
            <person name="Brettin T."/>
            <person name="Detter J.C."/>
            <person name="Han C."/>
            <person name="Tapia R."/>
            <person name="Larimer F."/>
            <person name="Land M."/>
            <person name="Hauser L."/>
            <person name="Woyke T."/>
            <person name="Lovley D."/>
            <person name="Kyrpides N."/>
            <person name="Ivanova N."/>
        </authorList>
    </citation>
    <scope>NUCLEOTIDE SEQUENCE [LARGE SCALE GENOMIC DNA]</scope>
    <source>
        <strain evidence="4">DSM 10642 / AEDII12DO</strain>
    </source>
</reference>
<dbReference type="EMBL" id="CP001899">
    <property type="protein sequence ID" value="ADC66599.1"/>
    <property type="molecule type" value="Genomic_DNA"/>
</dbReference>
<reference evidence="4" key="1">
    <citation type="submission" date="2010-02" db="EMBL/GenBank/DDBJ databases">
        <title>Complete sequence of Ferroglobus placidus DSM 10642.</title>
        <authorList>
            <consortium name="US DOE Joint Genome Institute"/>
            <person name="Lucas S."/>
            <person name="Copeland A."/>
            <person name="Lapidus A."/>
            <person name="Cheng J.-F."/>
            <person name="Bruce D."/>
            <person name="Goodwin L."/>
            <person name="Pitluck S."/>
            <person name="Saunders E."/>
            <person name="Brettin T."/>
            <person name="Detter J.C."/>
            <person name="Han C."/>
            <person name="Tapia R."/>
            <person name="Larimer F."/>
            <person name="Land M."/>
            <person name="Hauser L."/>
            <person name="Kyrpides N."/>
            <person name="Ivanova N."/>
            <person name="Holmes D."/>
            <person name="Lovley D."/>
            <person name="Kyrpides N."/>
            <person name="Anderson I.J."/>
            <person name="Woyke T."/>
        </authorList>
    </citation>
    <scope>NUCLEOTIDE SEQUENCE [LARGE SCALE GENOMIC DNA]</scope>
    <source>
        <strain evidence="4">DSM 10642 / AEDII12DO</strain>
    </source>
</reference>
<keyword evidence="1" id="KW-0812">Transmembrane</keyword>
<dbReference type="InterPro" id="IPR012867">
    <property type="entry name" value="DUF1648"/>
</dbReference>
<dbReference type="KEGG" id="fpl:Ferp_2492"/>
<feature type="transmembrane region" description="Helical" evidence="1">
    <location>
        <begin position="111"/>
        <end position="130"/>
    </location>
</feature>
<dbReference type="STRING" id="589924.Ferp_2492"/>
<sequence length="178" mass="20655">MRSFQLVVVLLLVLIWVTSIYAYSTLPERVPVHFNASGKADSYGGKIIFLLLPLSFSFAPVILLVISSKRSEVLKGTVWWMNLPAFFSKLNFLPENERERFVNSYFNSIDALNAFLTFCFYLLTLGIYLGSKTGELPWWFNLVIVTLLLSVIPFLLRIRRLSKEFEKVYKQSNRTRVR</sequence>
<evidence type="ECO:0000256" key="1">
    <source>
        <dbReference type="SAM" id="Phobius"/>
    </source>
</evidence>
<feature type="domain" description="DUF1648" evidence="2">
    <location>
        <begin position="10"/>
        <end position="54"/>
    </location>
</feature>
<gene>
    <name evidence="3" type="ordered locus">Ferp_2492</name>
</gene>
<name>D3S2A8_FERPA</name>
<dbReference type="AlphaFoldDB" id="D3S2A8"/>
<evidence type="ECO:0000313" key="3">
    <source>
        <dbReference type="EMBL" id="ADC66599.1"/>
    </source>
</evidence>
<evidence type="ECO:0000313" key="4">
    <source>
        <dbReference type="Proteomes" id="UP000002613"/>
    </source>
</evidence>
<keyword evidence="1" id="KW-0472">Membrane</keyword>
<organism evidence="3 4">
    <name type="scientific">Ferroglobus placidus (strain DSM 10642 / AEDII12DO)</name>
    <dbReference type="NCBI Taxonomy" id="589924"/>
    <lineage>
        <taxon>Archaea</taxon>
        <taxon>Methanobacteriati</taxon>
        <taxon>Methanobacteriota</taxon>
        <taxon>Archaeoglobi</taxon>
        <taxon>Archaeoglobales</taxon>
        <taxon>Archaeoglobaceae</taxon>
        <taxon>Ferroglobus</taxon>
    </lineage>
</organism>
<proteinExistence type="predicted"/>
<dbReference type="RefSeq" id="WP_012966932.1">
    <property type="nucleotide sequence ID" value="NC_013849.1"/>
</dbReference>
<keyword evidence="4" id="KW-1185">Reference proteome</keyword>
<dbReference type="HOGENOM" id="CLU_1431577_0_0_2"/>
<dbReference type="Proteomes" id="UP000002613">
    <property type="component" value="Chromosome"/>
</dbReference>
<dbReference type="Pfam" id="PF07853">
    <property type="entry name" value="DUF1648"/>
    <property type="match status" value="1"/>
</dbReference>
<dbReference type="eggNOG" id="arCOG06110">
    <property type="taxonomic scope" value="Archaea"/>
</dbReference>